<dbReference type="Proteomes" id="UP000295748">
    <property type="component" value="Chromosome"/>
</dbReference>
<dbReference type="SUPFAM" id="SSF53901">
    <property type="entry name" value="Thiolase-like"/>
    <property type="match status" value="2"/>
</dbReference>
<keyword evidence="3" id="KW-1185">Reference proteome</keyword>
<evidence type="ECO:0000313" key="3">
    <source>
        <dbReference type="Proteomes" id="UP000295748"/>
    </source>
</evidence>
<dbReference type="PANTHER" id="PTHR42870">
    <property type="entry name" value="ACETYL-COA C-ACETYLTRANSFERASE"/>
    <property type="match status" value="1"/>
</dbReference>
<gene>
    <name evidence="2" type="ORF">E4K62_04330</name>
</gene>
<dbReference type="InterPro" id="IPR002155">
    <property type="entry name" value="Thiolase"/>
</dbReference>
<evidence type="ECO:0000259" key="1">
    <source>
        <dbReference type="Pfam" id="PF22691"/>
    </source>
</evidence>
<protein>
    <submittedName>
        <fullName evidence="2">Thiolase family protein</fullName>
    </submittedName>
</protein>
<accession>A0ABX5SPC1</accession>
<reference evidence="2 3" key="1">
    <citation type="submission" date="2019-03" db="EMBL/GenBank/DDBJ databases">
        <authorList>
            <person name="Dong K."/>
        </authorList>
    </citation>
    <scope>NUCLEOTIDE SEQUENCE [LARGE SCALE GENOMIC DNA]</scope>
    <source>
        <strain evidence="3">dk512</strain>
    </source>
</reference>
<dbReference type="Gene3D" id="3.40.47.10">
    <property type="match status" value="1"/>
</dbReference>
<dbReference type="EMBL" id="CP038266">
    <property type="protein sequence ID" value="QBR87990.1"/>
    <property type="molecule type" value="Genomic_DNA"/>
</dbReference>
<name>A0ABX5SPC1_9MICO</name>
<dbReference type="PIRSF" id="PIRSF000429">
    <property type="entry name" value="Ac-CoA_Ac_transf"/>
    <property type="match status" value="1"/>
</dbReference>
<dbReference type="PANTHER" id="PTHR42870:SF1">
    <property type="entry name" value="NON-SPECIFIC LIPID-TRANSFER PROTEIN-LIKE 2"/>
    <property type="match status" value="1"/>
</dbReference>
<dbReference type="InterPro" id="IPR055140">
    <property type="entry name" value="Thiolase_C_2"/>
</dbReference>
<dbReference type="InterPro" id="IPR016039">
    <property type="entry name" value="Thiolase-like"/>
</dbReference>
<evidence type="ECO:0000313" key="2">
    <source>
        <dbReference type="EMBL" id="QBR87990.1"/>
    </source>
</evidence>
<feature type="domain" description="Thiolase C-terminal" evidence="1">
    <location>
        <begin position="229"/>
        <end position="369"/>
    </location>
</feature>
<proteinExistence type="predicted"/>
<dbReference type="RefSeq" id="WP_135063993.1">
    <property type="nucleotide sequence ID" value="NZ_CP038266.1"/>
</dbReference>
<dbReference type="Pfam" id="PF22691">
    <property type="entry name" value="Thiolase_C_1"/>
    <property type="match status" value="1"/>
</dbReference>
<organism evidence="2 3">
    <name type="scientific">Microbacterium wangchenii</name>
    <dbReference type="NCBI Taxonomy" id="2541726"/>
    <lineage>
        <taxon>Bacteria</taxon>
        <taxon>Bacillati</taxon>
        <taxon>Actinomycetota</taxon>
        <taxon>Actinomycetes</taxon>
        <taxon>Micrococcales</taxon>
        <taxon>Microbacteriaceae</taxon>
        <taxon>Microbacterium</taxon>
    </lineage>
</organism>
<sequence length="381" mass="39254">MTEIGKVFGQTAAEFATTAVVRAAADAGVAVGDIDGMLVSSGIHERIGLRIAEDLGMRDLRMLAEVNSFGATATAMVQQASLAILSGAATTVACVFADAPLVQDRGSAGAYSGFTAAGTAGYALASGVNSATAMYALGARRHMETYGTTKEQLGAVAVSTRAWATRNPLAQHRTPLSLEQYLSARMITDPLGLYDCCLVSNGGIAVIVTSAERAADGPHAAVNVVAWAQSHLAQSMERGGDFGIRTGAAEAAPRLFAMAGIDRSDVTVAELYDCFTYTTLVTLEDYGFCQKGEGGPFVESGAIAPGGSLPVNTGGGELSSYYMWGMTPLSEGIIQCRGEGGERQVADHDVVLVTGNGGFFEHHGGLILSPVATLRAEAVAA</sequence>
<dbReference type="CDD" id="cd00829">
    <property type="entry name" value="SCP-x_thiolase"/>
    <property type="match status" value="1"/>
</dbReference>